<proteinExistence type="predicted"/>
<evidence type="ECO:0000313" key="4">
    <source>
        <dbReference type="Proteomes" id="UP000008281"/>
    </source>
</evidence>
<reference evidence="3" key="1">
    <citation type="submission" date="2007-07" db="EMBL/GenBank/DDBJ databases">
        <title>PCAP assembly of the Caenorhabditis remanei genome.</title>
        <authorList>
            <consortium name="The Caenorhabditis remanei Sequencing Consortium"/>
            <person name="Wilson R.K."/>
        </authorList>
    </citation>
    <scope>NUCLEOTIDE SEQUENCE [LARGE SCALE GENOMIC DNA]</scope>
    <source>
        <strain evidence="3">PB4641</strain>
    </source>
</reference>
<sequence>MPPTMQVFSEKLNFLFNMVMVNFTLFAFIKFCIFGENSWILISVVLAIYIYQIDVFSSLKQTHADIRTSMVALDTRMASVYPKGGPHLKSIEKVRWLGFFGVYFMMIYAWFTVRYEFELPVEVMMVSIAMYFSIYYYTEMHVLEEEKKELDVGIQQLSKDIDILKNNKDLEYFDLGDDEQEGAEPTEEKKGAELKEPDFHHFICLVLLCVEMVFEIFVINWSQYALLFFVYIMNQRVILLQSERLTRELKDIEEKVQGIRDGILELEMDSEEFKTSRLEENNAGIRIVFIE</sequence>
<feature type="coiled-coil region" evidence="1">
    <location>
        <begin position="242"/>
        <end position="269"/>
    </location>
</feature>
<protein>
    <submittedName>
        <fullName evidence="3">Uncharacterized protein</fullName>
    </submittedName>
</protein>
<dbReference type="RefSeq" id="XP_003094657.2">
    <property type="nucleotide sequence ID" value="XM_003094609.2"/>
</dbReference>
<dbReference type="EMBL" id="DS268573">
    <property type="protein sequence ID" value="EFO91006.1"/>
    <property type="molecule type" value="Genomic_DNA"/>
</dbReference>
<feature type="transmembrane region" description="Helical" evidence="2">
    <location>
        <begin position="96"/>
        <end position="113"/>
    </location>
</feature>
<organism evidence="4">
    <name type="scientific">Caenorhabditis remanei</name>
    <name type="common">Caenorhabditis vulgaris</name>
    <dbReference type="NCBI Taxonomy" id="31234"/>
    <lineage>
        <taxon>Eukaryota</taxon>
        <taxon>Metazoa</taxon>
        <taxon>Ecdysozoa</taxon>
        <taxon>Nematoda</taxon>
        <taxon>Chromadorea</taxon>
        <taxon>Rhabditida</taxon>
        <taxon>Rhabditina</taxon>
        <taxon>Rhabditomorpha</taxon>
        <taxon>Rhabditoidea</taxon>
        <taxon>Rhabditidae</taxon>
        <taxon>Peloderinae</taxon>
        <taxon>Caenorhabditis</taxon>
    </lineage>
</organism>
<dbReference type="KEGG" id="crq:GCK72_003374"/>
<keyword evidence="2" id="KW-0812">Transmembrane</keyword>
<feature type="transmembrane region" description="Helical" evidence="2">
    <location>
        <begin position="199"/>
        <end position="218"/>
    </location>
</feature>
<keyword evidence="2" id="KW-0472">Membrane</keyword>
<feature type="transmembrane region" description="Helical" evidence="2">
    <location>
        <begin position="39"/>
        <end position="59"/>
    </location>
</feature>
<accession>E3NAB0</accession>
<dbReference type="HOGENOM" id="CLU_957239_0_0_1"/>
<dbReference type="InParanoid" id="E3NAB0"/>
<evidence type="ECO:0000256" key="1">
    <source>
        <dbReference type="SAM" id="Coils"/>
    </source>
</evidence>
<dbReference type="AlphaFoldDB" id="E3NAB0"/>
<feature type="transmembrane region" description="Helical" evidence="2">
    <location>
        <begin position="119"/>
        <end position="138"/>
    </location>
</feature>
<evidence type="ECO:0000256" key="2">
    <source>
        <dbReference type="SAM" id="Phobius"/>
    </source>
</evidence>
<dbReference type="CTD" id="9805216"/>
<keyword evidence="4" id="KW-1185">Reference proteome</keyword>
<keyword evidence="2" id="KW-1133">Transmembrane helix</keyword>
<feature type="coiled-coil region" evidence="1">
    <location>
        <begin position="140"/>
        <end position="167"/>
    </location>
</feature>
<keyword evidence="1" id="KW-0175">Coiled coil</keyword>
<dbReference type="Proteomes" id="UP000008281">
    <property type="component" value="Unassembled WGS sequence"/>
</dbReference>
<name>E3NAB0_CAERE</name>
<feature type="transmembrane region" description="Helical" evidence="2">
    <location>
        <begin position="12"/>
        <end position="33"/>
    </location>
</feature>
<gene>
    <name evidence="3" type="ORF">CRE_25848</name>
</gene>
<dbReference type="GeneID" id="9805216"/>
<evidence type="ECO:0000313" key="3">
    <source>
        <dbReference type="EMBL" id="EFO91006.1"/>
    </source>
</evidence>